<sequence>MEVVLWMESCGWSPSVRSRLPVTMILVLHDQNTLSSQHLGSAVERYDDFLQEHIKVVDSSPILLADIVPRQGISAAMDCARRMPGTAGDTARARPTESFAYIRLSPMSWGHGRHRRLSRGVQRIRSPILRWCVSVSVDRWPSMYSRARSATCRYQGNRPPRGGTSTAIILTRFLTPPTTGPGYSDAPRSHYTL</sequence>
<organism evidence="1 2">
    <name type="scientific">Colletotrichum zoysiae</name>
    <dbReference type="NCBI Taxonomy" id="1216348"/>
    <lineage>
        <taxon>Eukaryota</taxon>
        <taxon>Fungi</taxon>
        <taxon>Dikarya</taxon>
        <taxon>Ascomycota</taxon>
        <taxon>Pezizomycotina</taxon>
        <taxon>Sordariomycetes</taxon>
        <taxon>Hypocreomycetidae</taxon>
        <taxon>Glomerellales</taxon>
        <taxon>Glomerellaceae</taxon>
        <taxon>Colletotrichum</taxon>
        <taxon>Colletotrichum graminicola species complex</taxon>
    </lineage>
</organism>
<comment type="caution">
    <text evidence="1">The sequence shown here is derived from an EMBL/GenBank/DDBJ whole genome shotgun (WGS) entry which is preliminary data.</text>
</comment>
<reference evidence="1" key="1">
    <citation type="submission" date="2021-06" db="EMBL/GenBank/DDBJ databases">
        <title>Comparative genomics, transcriptomics and evolutionary studies reveal genomic signatures of adaptation to plant cell wall in hemibiotrophic fungi.</title>
        <authorList>
            <consortium name="DOE Joint Genome Institute"/>
            <person name="Baroncelli R."/>
            <person name="Diaz J.F."/>
            <person name="Benocci T."/>
            <person name="Peng M."/>
            <person name="Battaglia E."/>
            <person name="Haridas S."/>
            <person name="Andreopoulos W."/>
            <person name="Labutti K."/>
            <person name="Pangilinan J."/>
            <person name="Floch G.L."/>
            <person name="Makela M.R."/>
            <person name="Henrissat B."/>
            <person name="Grigoriev I.V."/>
            <person name="Crouch J.A."/>
            <person name="De Vries R.P."/>
            <person name="Sukno S.A."/>
            <person name="Thon M.R."/>
        </authorList>
    </citation>
    <scope>NUCLEOTIDE SEQUENCE</scope>
    <source>
        <strain evidence="1">MAFF235873</strain>
    </source>
</reference>
<evidence type="ECO:0000313" key="2">
    <source>
        <dbReference type="Proteomes" id="UP001232148"/>
    </source>
</evidence>
<dbReference type="EMBL" id="MU842867">
    <property type="protein sequence ID" value="KAK2029202.1"/>
    <property type="molecule type" value="Genomic_DNA"/>
</dbReference>
<name>A0AAD9M241_9PEZI</name>
<keyword evidence="2" id="KW-1185">Reference proteome</keyword>
<dbReference type="AlphaFoldDB" id="A0AAD9M241"/>
<evidence type="ECO:0000313" key="1">
    <source>
        <dbReference type="EMBL" id="KAK2029202.1"/>
    </source>
</evidence>
<proteinExistence type="predicted"/>
<accession>A0AAD9M241</accession>
<protein>
    <submittedName>
        <fullName evidence="1">Uncharacterized protein</fullName>
    </submittedName>
</protein>
<gene>
    <name evidence="1" type="ORF">LX32DRAFT_375826</name>
</gene>
<dbReference type="Proteomes" id="UP001232148">
    <property type="component" value="Unassembled WGS sequence"/>
</dbReference>